<evidence type="ECO:0000256" key="1">
    <source>
        <dbReference type="SAM" id="MobiDB-lite"/>
    </source>
</evidence>
<evidence type="ECO:0000313" key="3">
    <source>
        <dbReference type="Proteomes" id="UP000619265"/>
    </source>
</evidence>
<proteinExistence type="predicted"/>
<organism evidence="2 3">
    <name type="scientific">Juglans regia</name>
    <name type="common">English walnut</name>
    <dbReference type="NCBI Taxonomy" id="51240"/>
    <lineage>
        <taxon>Eukaryota</taxon>
        <taxon>Viridiplantae</taxon>
        <taxon>Streptophyta</taxon>
        <taxon>Embryophyta</taxon>
        <taxon>Tracheophyta</taxon>
        <taxon>Spermatophyta</taxon>
        <taxon>Magnoliopsida</taxon>
        <taxon>eudicotyledons</taxon>
        <taxon>Gunneridae</taxon>
        <taxon>Pentapetalae</taxon>
        <taxon>rosids</taxon>
        <taxon>fabids</taxon>
        <taxon>Fagales</taxon>
        <taxon>Juglandaceae</taxon>
        <taxon>Juglans</taxon>
    </lineage>
</organism>
<feature type="non-terminal residue" evidence="2">
    <location>
        <position position="1"/>
    </location>
</feature>
<evidence type="ECO:0000313" key="2">
    <source>
        <dbReference type="EMBL" id="KAF5451005.1"/>
    </source>
</evidence>
<dbReference type="AlphaFoldDB" id="A0A833UG81"/>
<dbReference type="Proteomes" id="UP000619265">
    <property type="component" value="Unassembled WGS sequence"/>
</dbReference>
<feature type="region of interest" description="Disordered" evidence="1">
    <location>
        <begin position="1"/>
        <end position="94"/>
    </location>
</feature>
<protein>
    <submittedName>
        <fullName evidence="2">Uncharacterized protein</fullName>
    </submittedName>
</protein>
<feature type="non-terminal residue" evidence="2">
    <location>
        <position position="175"/>
    </location>
</feature>
<feature type="compositionally biased region" description="Low complexity" evidence="1">
    <location>
        <begin position="8"/>
        <end position="59"/>
    </location>
</feature>
<accession>A0A833UG81</accession>
<feature type="compositionally biased region" description="Low complexity" evidence="1">
    <location>
        <begin position="72"/>
        <end position="82"/>
    </location>
</feature>
<reference evidence="2" key="2">
    <citation type="submission" date="2020-03" db="EMBL/GenBank/DDBJ databases">
        <title>Walnut 2.0.</title>
        <authorList>
            <person name="Marrano A."/>
            <person name="Britton M."/>
            <person name="Zimin A.V."/>
            <person name="Zaini P.A."/>
            <person name="Workman R."/>
            <person name="Puiu D."/>
            <person name="Bianco L."/>
            <person name="Allen B.J."/>
            <person name="Troggio M."/>
            <person name="Leslie C.A."/>
            <person name="Timp W."/>
            <person name="Dendekar A."/>
            <person name="Salzberg S.L."/>
            <person name="Neale D.B."/>
        </authorList>
    </citation>
    <scope>NUCLEOTIDE SEQUENCE</scope>
    <source>
        <tissue evidence="2">Leaves</tissue>
    </source>
</reference>
<comment type="caution">
    <text evidence="2">The sequence shown here is derived from an EMBL/GenBank/DDBJ whole genome shotgun (WGS) entry which is preliminary data.</text>
</comment>
<sequence length="175" mass="18661">SLPIHIVQPTINPSSPSQSSNSTHSDLSIAPATTPTPTSISEVPSPSSSSSSSSSKSASITEELAPSPELPSPSSSSKSPSPIRKSTRTRKAPQYLQDYHCTAFPLNKSLSYHRLSTTFAAFSASISSQVDPQTYNQAVKDSGWCEAMQAELDALKLNHTWTMVDLPPGKEPIEC</sequence>
<dbReference type="EMBL" id="LIHL02000013">
    <property type="protein sequence ID" value="KAF5451005.1"/>
    <property type="molecule type" value="Genomic_DNA"/>
</dbReference>
<gene>
    <name evidence="2" type="ORF">F2P56_031310</name>
</gene>
<reference evidence="2" key="1">
    <citation type="submission" date="2015-10" db="EMBL/GenBank/DDBJ databases">
        <authorList>
            <person name="Martinez-Garcia P.J."/>
            <person name="Crepeau M.W."/>
            <person name="Puiu D."/>
            <person name="Gonzalez-Ibeas D."/>
            <person name="Whalen J."/>
            <person name="Stevens K."/>
            <person name="Paul R."/>
            <person name="Butterfield T."/>
            <person name="Britton M."/>
            <person name="Reagan R."/>
            <person name="Chakraborty S."/>
            <person name="Walawage S.L."/>
            <person name="Vasquez-Gross H.A."/>
            <person name="Cardeno C."/>
            <person name="Famula R."/>
            <person name="Pratt K."/>
            <person name="Kuruganti S."/>
            <person name="Aradhya M.K."/>
            <person name="Leslie C.A."/>
            <person name="Dandekar A.M."/>
            <person name="Salzberg S.L."/>
            <person name="Wegrzyn J.L."/>
            <person name="Langley C.H."/>
            <person name="Neale D.B."/>
        </authorList>
    </citation>
    <scope>NUCLEOTIDE SEQUENCE</scope>
    <source>
        <tissue evidence="2">Leaves</tissue>
    </source>
</reference>
<dbReference type="Gramene" id="Jr13_29100_p1">
    <property type="protein sequence ID" value="cds.Jr13_29100_p1"/>
    <property type="gene ID" value="Jr13_29100"/>
</dbReference>
<name>A0A833UG81_JUGRE</name>